<dbReference type="RefSeq" id="WP_349641859.1">
    <property type="nucleotide sequence ID" value="NZ_CAWVOH010000002.1"/>
</dbReference>
<dbReference type="Pfam" id="PF13454">
    <property type="entry name" value="NAD_binding_9"/>
    <property type="match status" value="1"/>
</dbReference>
<gene>
    <name evidence="2" type="ORF">R54876_GBNLAHCA_00868</name>
</gene>
<dbReference type="InterPro" id="IPR052189">
    <property type="entry name" value="L-asp_N-monooxygenase_NS-form"/>
</dbReference>
<evidence type="ECO:0000259" key="1">
    <source>
        <dbReference type="Pfam" id="PF13454"/>
    </source>
</evidence>
<proteinExistence type="predicted"/>
<dbReference type="PANTHER" id="PTHR40254">
    <property type="entry name" value="BLR0577 PROTEIN"/>
    <property type="match status" value="1"/>
</dbReference>
<dbReference type="SUPFAM" id="SSF51905">
    <property type="entry name" value="FAD/NAD(P)-binding domain"/>
    <property type="match status" value="1"/>
</dbReference>
<evidence type="ECO:0000313" key="2">
    <source>
        <dbReference type="EMBL" id="CAK8054306.1"/>
    </source>
</evidence>
<dbReference type="EMBL" id="CAWVOH010000002">
    <property type="protein sequence ID" value="CAK8054306.1"/>
    <property type="molecule type" value="Genomic_DNA"/>
</dbReference>
<sequence>MNIAIIGAGPRGLALAHRLLQLDQSTAITINLFDPFGVGGRVWNPKLNNNQIFLMNTVADQVTLFNDASVDASIKGVTGPNLLKWSQEDAADYLAQHPDYAKSYSQEIKNMDRQSYSSRGLMGVYAHWFFDRLKASLKPGQELNCYPVEITKLQFSQDHFHLITSDETQDYFSDVLVMAPGHLDAELSGKEKGMALYADAHHLQYWPMGHPAEANFSTLAAKEPVLMRGFGLSFFDYMIALTEGRGGHLKQLASGELKYVPSGKEPTIYVGSRSGFPPRSRGINQKDTSQLDQTYFFTLQNLEEIRAAHDGKIPYDDFFSLLQRELSFKYLSNKIEASDLSPVQQTELIQALMHNDDWTEIIRRAGFDWPINLDLKALANPVLFESDYENFQKIFEKHLEDDIASAKLGNEESPLTAAFDLLRDVRSTVRFIIEHDYFTPDDYQRVLNEFKSIDARLSVGPPVLRTEQLLALVKAGIVHPMAPGMQVSGADGAFIASDNAYDEVRSNVLIEARLNTTDFRYTASTLFKDLLAEKEIVPNESKQTSSGQYLTDNTPAIDAETYQVMNPDGKPYDNWYLYGIPLEGQKWFNTVIPRPGVNSLIFAESNKIAKEILK</sequence>
<name>A0ABM9N558_9LACO</name>
<evidence type="ECO:0000313" key="3">
    <source>
        <dbReference type="Proteomes" id="UP001314241"/>
    </source>
</evidence>
<dbReference type="Proteomes" id="UP001314241">
    <property type="component" value="Unassembled WGS sequence"/>
</dbReference>
<dbReference type="PANTHER" id="PTHR40254:SF1">
    <property type="entry name" value="BLR0577 PROTEIN"/>
    <property type="match status" value="1"/>
</dbReference>
<keyword evidence="3" id="KW-1185">Reference proteome</keyword>
<protein>
    <submittedName>
        <fullName evidence="2">Uncharacterized NAD(P)/FAD-binding protein YdhS (YdhS)</fullName>
    </submittedName>
</protein>
<dbReference type="InterPro" id="IPR038732">
    <property type="entry name" value="HpyO/CreE_NAD-binding"/>
</dbReference>
<reference evidence="2 3" key="1">
    <citation type="submission" date="2024-01" db="EMBL/GenBank/DDBJ databases">
        <authorList>
            <person name="Botero Cardona J."/>
        </authorList>
    </citation>
    <scope>NUCLEOTIDE SEQUENCE [LARGE SCALE GENOMIC DNA]</scope>
    <source>
        <strain evidence="2 3">LMG 33000</strain>
    </source>
</reference>
<comment type="caution">
    <text evidence="2">The sequence shown here is derived from an EMBL/GenBank/DDBJ whole genome shotgun (WGS) entry which is preliminary data.</text>
</comment>
<dbReference type="InterPro" id="IPR036188">
    <property type="entry name" value="FAD/NAD-bd_sf"/>
</dbReference>
<organism evidence="2 3">
    <name type="scientific">Eupransor demetentiae</name>
    <dbReference type="NCBI Taxonomy" id="3109584"/>
    <lineage>
        <taxon>Bacteria</taxon>
        <taxon>Bacillati</taxon>
        <taxon>Bacillota</taxon>
        <taxon>Bacilli</taxon>
        <taxon>Lactobacillales</taxon>
        <taxon>Lactobacillaceae</taxon>
        <taxon>Eupransor</taxon>
    </lineage>
</organism>
<feature type="domain" description="FAD-dependent urate hydroxylase HpyO/Asp monooxygenase CreE-like FAD/NAD(P)-binding" evidence="1">
    <location>
        <begin position="4"/>
        <end position="182"/>
    </location>
</feature>
<accession>A0ABM9N558</accession>